<feature type="region of interest" description="Disordered" evidence="1">
    <location>
        <begin position="262"/>
        <end position="281"/>
    </location>
</feature>
<feature type="signal peptide" evidence="2">
    <location>
        <begin position="1"/>
        <end position="24"/>
    </location>
</feature>
<evidence type="ECO:0000256" key="1">
    <source>
        <dbReference type="SAM" id="MobiDB-lite"/>
    </source>
</evidence>
<evidence type="ECO:0000313" key="3">
    <source>
        <dbReference type="EMBL" id="MEY9321218.1"/>
    </source>
</evidence>
<keyword evidence="4" id="KW-1185">Reference proteome</keyword>
<evidence type="ECO:0000313" key="4">
    <source>
        <dbReference type="Proteomes" id="UP001565471"/>
    </source>
</evidence>
<protein>
    <recommendedName>
        <fullName evidence="5">Nodulate formation efficiency C protein</fullName>
    </recommendedName>
</protein>
<gene>
    <name evidence="3" type="ORF">ABIF29_008017</name>
</gene>
<proteinExistence type="predicted"/>
<dbReference type="RefSeq" id="WP_016839856.1">
    <property type="nucleotide sequence ID" value="NZ_BJNL01000116.1"/>
</dbReference>
<dbReference type="Proteomes" id="UP001565471">
    <property type="component" value="Unassembled WGS sequence"/>
</dbReference>
<comment type="caution">
    <text evidence="3">The sequence shown here is derived from an EMBL/GenBank/DDBJ whole genome shotgun (WGS) entry which is preliminary data.</text>
</comment>
<keyword evidence="2" id="KW-0732">Signal</keyword>
<evidence type="ECO:0000256" key="2">
    <source>
        <dbReference type="SAM" id="SignalP"/>
    </source>
</evidence>
<feature type="chain" id="PRO_5046750817" description="Nodulate formation efficiency C protein" evidence="2">
    <location>
        <begin position="25"/>
        <end position="281"/>
    </location>
</feature>
<name>A0ABV4FCN7_BRAEL</name>
<dbReference type="EMBL" id="JBGBZA010000002">
    <property type="protein sequence ID" value="MEY9321218.1"/>
    <property type="molecule type" value="Genomic_DNA"/>
</dbReference>
<accession>A0ABV4FCN7</accession>
<dbReference type="GeneID" id="92951306"/>
<evidence type="ECO:0008006" key="5">
    <source>
        <dbReference type="Google" id="ProtNLM"/>
    </source>
</evidence>
<sequence length="281" mass="31917">MNKMVGRRVLWFCLGLLLICLAEAASSNSVRADDNPLVDKVKSMWRAQDGETVEQIISRVAKVAHFVPRTWGVAGAIDQSEYVFLSWTRHRHHRSLEEYVITWKVRPDGAIKIASTYAKPMELSWRAFALSLIAGEVADGEKNVNLRFLHDPTNFNFVTTAQGKLGNLLGHGRCTIVEPVSVDCLPKVDENQATKGDLWRVLLLVNCNIPGPRYFTRKGVITFEKREGQEWEPQSFLAKRIATFPPGSWFDHIEPDERDVLERARKASANERREQFRGTAD</sequence>
<organism evidence="3 4">
    <name type="scientific">Bradyrhizobium elkanii</name>
    <dbReference type="NCBI Taxonomy" id="29448"/>
    <lineage>
        <taxon>Bacteria</taxon>
        <taxon>Pseudomonadati</taxon>
        <taxon>Pseudomonadota</taxon>
        <taxon>Alphaproteobacteria</taxon>
        <taxon>Hyphomicrobiales</taxon>
        <taxon>Nitrobacteraceae</taxon>
        <taxon>Bradyrhizobium</taxon>
    </lineage>
</organism>
<reference evidence="3 4" key="1">
    <citation type="submission" date="2024-07" db="EMBL/GenBank/DDBJ databases">
        <title>Genomic Encyclopedia of Type Strains, Phase V (KMG-V): Genome sequencing to study the core and pangenomes of soil and plant-associated prokaryotes.</title>
        <authorList>
            <person name="Whitman W."/>
        </authorList>
    </citation>
    <scope>NUCLEOTIDE SEQUENCE [LARGE SCALE GENOMIC DNA]</scope>
    <source>
        <strain evidence="3 4">USDA 415</strain>
    </source>
</reference>